<dbReference type="STRING" id="561720.SAMN06275492_14021"/>
<dbReference type="AlphaFoldDB" id="A0A1X7KYE8"/>
<dbReference type="EMBL" id="FXBB01000040">
    <property type="protein sequence ID" value="SMG46616.1"/>
    <property type="molecule type" value="Genomic_DNA"/>
</dbReference>
<evidence type="ECO:0000313" key="4">
    <source>
        <dbReference type="Proteomes" id="UP000193355"/>
    </source>
</evidence>
<name>A0A1X7KYE8_9BACT</name>
<accession>A0A1X7KYE8</accession>
<feature type="domain" description="SWIM-type" evidence="2">
    <location>
        <begin position="144"/>
        <end position="172"/>
    </location>
</feature>
<evidence type="ECO:0000256" key="1">
    <source>
        <dbReference type="PROSITE-ProRule" id="PRU00325"/>
    </source>
</evidence>
<dbReference type="GO" id="GO:0008270">
    <property type="term" value="F:zinc ion binding"/>
    <property type="evidence" value="ECO:0007669"/>
    <property type="project" value="UniProtKB-KW"/>
</dbReference>
<proteinExistence type="predicted"/>
<keyword evidence="1" id="KW-0863">Zinc-finger</keyword>
<dbReference type="InterPro" id="IPR007527">
    <property type="entry name" value="Znf_SWIM"/>
</dbReference>
<dbReference type="PANTHER" id="PTHR38133">
    <property type="entry name" value="SLR1429 PROTEIN"/>
    <property type="match status" value="1"/>
</dbReference>
<evidence type="ECO:0000313" key="3">
    <source>
        <dbReference type="EMBL" id="SMG46616.1"/>
    </source>
</evidence>
<dbReference type="OrthoDB" id="188274at2"/>
<keyword evidence="1" id="KW-0862">Zinc</keyword>
<dbReference type="PANTHER" id="PTHR38133:SF1">
    <property type="entry name" value="SLR1429 PROTEIN"/>
    <property type="match status" value="1"/>
</dbReference>
<reference evidence="4" key="1">
    <citation type="submission" date="2017-04" db="EMBL/GenBank/DDBJ databases">
        <authorList>
            <person name="Varghese N."/>
            <person name="Submissions S."/>
        </authorList>
    </citation>
    <scope>NUCLEOTIDE SEQUENCE [LARGE SCALE GENOMIC DNA]</scope>
    <source>
        <strain evidence="4">USBA 82</strain>
    </source>
</reference>
<dbReference type="Pfam" id="PF04434">
    <property type="entry name" value="SWIM"/>
    <property type="match status" value="1"/>
</dbReference>
<gene>
    <name evidence="3" type="ORF">SAMN06275492_14021</name>
</gene>
<keyword evidence="1" id="KW-0479">Metal-binding</keyword>
<dbReference type="PROSITE" id="PS50966">
    <property type="entry name" value="ZF_SWIM"/>
    <property type="match status" value="1"/>
</dbReference>
<dbReference type="Proteomes" id="UP000193355">
    <property type="component" value="Unassembled WGS sequence"/>
</dbReference>
<sequence length="272" mass="30330">MARKRDDRFMWYEPTSPRKVDGGIKAISRRGSFGSTWWGKEWVRLLESSRIGGRLSRGKTYARKGQVTELASSPGKITAKVQGSAAGKYSVTLECKVLTDGQRKGLLSALEEQPFLVARLTERDLPKEMEEIFEGVGLPLFPAPEVDLKTDCSCPDWSNPCKHIAAVFYLVAEAFDSDPFFLLTLRGLRREDLFGLSSEERSQKVVLPPEPIPTDGEGFWGSADLPPIGESAPPSEFHGTLPRRLGPLPFWRASEPLIPFMEELYRSVGEGR</sequence>
<protein>
    <submittedName>
        <fullName evidence="3">Uncharacterized conserved protein, contains Zn finger domain</fullName>
    </submittedName>
</protein>
<keyword evidence="4" id="KW-1185">Reference proteome</keyword>
<dbReference type="RefSeq" id="WP_085545475.1">
    <property type="nucleotide sequence ID" value="NZ_FXBB01000040.1"/>
</dbReference>
<evidence type="ECO:0000259" key="2">
    <source>
        <dbReference type="PROSITE" id="PS50966"/>
    </source>
</evidence>
<organism evidence="3 4">
    <name type="scientific">Dethiosulfovibrio salsuginis</name>
    <dbReference type="NCBI Taxonomy" id="561720"/>
    <lineage>
        <taxon>Bacteria</taxon>
        <taxon>Thermotogati</taxon>
        <taxon>Synergistota</taxon>
        <taxon>Synergistia</taxon>
        <taxon>Synergistales</taxon>
        <taxon>Dethiosulfovibrionaceae</taxon>
        <taxon>Dethiosulfovibrio</taxon>
    </lineage>
</organism>